<comment type="caution">
    <text evidence="10">The sequence shown here is derived from an EMBL/GenBank/DDBJ whole genome shotgun (WGS) entry which is preliminary data.</text>
</comment>
<dbReference type="SUPFAM" id="SSF51419">
    <property type="entry name" value="PLP-binding barrel"/>
    <property type="match status" value="1"/>
</dbReference>
<dbReference type="PROSITE" id="PS00878">
    <property type="entry name" value="ODR_DC_2_1"/>
    <property type="match status" value="1"/>
</dbReference>
<dbReference type="EMBL" id="JAAGKO020000005">
    <property type="protein sequence ID" value="MDI5962282.1"/>
    <property type="molecule type" value="Genomic_DNA"/>
</dbReference>
<evidence type="ECO:0000313" key="11">
    <source>
        <dbReference type="Proteomes" id="UP001156398"/>
    </source>
</evidence>
<dbReference type="Gene3D" id="2.40.37.10">
    <property type="entry name" value="Lyase, Ornithine Decarboxylase, Chain A, domain 1"/>
    <property type="match status" value="1"/>
</dbReference>
<dbReference type="SUPFAM" id="SSF50621">
    <property type="entry name" value="Alanine racemase C-terminal domain-like"/>
    <property type="match status" value="1"/>
</dbReference>
<evidence type="ECO:0000256" key="2">
    <source>
        <dbReference type="ARBA" id="ARBA00008872"/>
    </source>
</evidence>
<evidence type="ECO:0000256" key="4">
    <source>
        <dbReference type="ARBA" id="ARBA00022898"/>
    </source>
</evidence>
<dbReference type="RefSeq" id="WP_271322573.1">
    <property type="nucleotide sequence ID" value="NZ_JAAGKO020000005.1"/>
</dbReference>
<dbReference type="InterPro" id="IPR022653">
    <property type="entry name" value="De-COase2_pyr-phos_BS"/>
</dbReference>
<evidence type="ECO:0000256" key="7">
    <source>
        <dbReference type="ARBA" id="ARBA00034138"/>
    </source>
</evidence>
<proteinExistence type="inferred from homology"/>
<reference evidence="10 11" key="1">
    <citation type="submission" date="2023-05" db="EMBL/GenBank/DDBJ databases">
        <title>Streptantibioticus silvisoli sp. nov., acidotolerant actinomycetes 1 from pine litter.</title>
        <authorList>
            <person name="Swiecimska M."/>
            <person name="Golinska P."/>
            <person name="Sangal V."/>
            <person name="Wachnowicz B."/>
            <person name="Goodfellow M."/>
        </authorList>
    </citation>
    <scope>NUCLEOTIDE SEQUENCE [LARGE SCALE GENOMIC DNA]</scope>
    <source>
        <strain evidence="10 11">SL54</strain>
    </source>
</reference>
<dbReference type="PRINTS" id="PR01182">
    <property type="entry name" value="ORNDCRBXLASE"/>
</dbReference>
<dbReference type="InterPro" id="IPR022644">
    <property type="entry name" value="De-COase2_N"/>
</dbReference>
<accession>A0ABT6VX21</accession>
<organism evidence="10 11">
    <name type="scientific">Streptantibioticus silvisoli</name>
    <dbReference type="NCBI Taxonomy" id="2705255"/>
    <lineage>
        <taxon>Bacteria</taxon>
        <taxon>Bacillati</taxon>
        <taxon>Actinomycetota</taxon>
        <taxon>Actinomycetes</taxon>
        <taxon>Kitasatosporales</taxon>
        <taxon>Streptomycetaceae</taxon>
        <taxon>Streptantibioticus</taxon>
    </lineage>
</organism>
<keyword evidence="11" id="KW-1185">Reference proteome</keyword>
<dbReference type="InterPro" id="IPR029066">
    <property type="entry name" value="PLP-binding_barrel"/>
</dbReference>
<gene>
    <name evidence="10" type="ORF">POF43_006065</name>
</gene>
<comment type="pathway">
    <text evidence="6">Amine and polyamine biosynthesis; putrescine biosynthesis via L-ornithine pathway; putrescine from L-ornithine: step 1/1.</text>
</comment>
<keyword evidence="4" id="KW-0663">Pyridoxal phosphate</keyword>
<dbReference type="InterPro" id="IPR000183">
    <property type="entry name" value="Orn/DAP/Arg_de-COase"/>
</dbReference>
<evidence type="ECO:0000256" key="1">
    <source>
        <dbReference type="ARBA" id="ARBA00001933"/>
    </source>
</evidence>
<dbReference type="Gene3D" id="3.20.20.10">
    <property type="entry name" value="Alanine racemase"/>
    <property type="match status" value="1"/>
</dbReference>
<dbReference type="InterPro" id="IPR009006">
    <property type="entry name" value="Ala_racemase/Decarboxylase_C"/>
</dbReference>
<comment type="similarity">
    <text evidence="2">Belongs to the Orn/Lys/Arg decarboxylase class-II family.</text>
</comment>
<keyword evidence="5" id="KW-0456">Lyase</keyword>
<keyword evidence="3" id="KW-0210">Decarboxylase</keyword>
<sequence length="401" mass="42817">MGDMTARRELTTYPPSNTEDSEAMARIREFLDRVAPPTPCLVIDLQTVRDRYLELTEALPGARAFYAVKANPAPGVLRLLATLGAGFDVASIPEIELCLAEGARPEDISYGNTIKKRADVAKAFALGVRKFTTDSMADLENLAECAPGSSVFCRVALNDTGAVFEFGSKFGCASDMVVSLLARTGELGLHPAGVSFHVGSQQLDPAAWDAGIAEAAEIAAKLASDGIQLPLLNIGGGFPGNYTVVSPPTTHYATVISDSLARHFGAAGLPLPEVMLEPGRLLVADAGLLRTEVVLVSRKSTADDHRWVYLDSGRYNGMADTENDWIYFQLTTPRRGGETGPVILAGPTCDGTDVWYHNRMYELPLELRAGDHVDVLSAGAYSTSTSCADFNGFAPTTTHCV</sequence>
<evidence type="ECO:0000313" key="10">
    <source>
        <dbReference type="EMBL" id="MDI5962282.1"/>
    </source>
</evidence>
<evidence type="ECO:0000256" key="8">
    <source>
        <dbReference type="ARBA" id="ARBA00049127"/>
    </source>
</evidence>
<evidence type="ECO:0000259" key="9">
    <source>
        <dbReference type="Pfam" id="PF02784"/>
    </source>
</evidence>
<comment type="catalytic activity">
    <reaction evidence="8">
        <text>L-ornithine + H(+) = putrescine + CO2</text>
        <dbReference type="Rhea" id="RHEA:22964"/>
        <dbReference type="ChEBI" id="CHEBI:15378"/>
        <dbReference type="ChEBI" id="CHEBI:16526"/>
        <dbReference type="ChEBI" id="CHEBI:46911"/>
        <dbReference type="ChEBI" id="CHEBI:326268"/>
        <dbReference type="EC" id="4.1.1.17"/>
    </reaction>
</comment>
<feature type="domain" description="Orn/DAP/Arg decarboxylase 2 N-terminal" evidence="9">
    <location>
        <begin position="46"/>
        <end position="284"/>
    </location>
</feature>
<evidence type="ECO:0000256" key="3">
    <source>
        <dbReference type="ARBA" id="ARBA00022793"/>
    </source>
</evidence>
<evidence type="ECO:0000256" key="6">
    <source>
        <dbReference type="ARBA" id="ARBA00034115"/>
    </source>
</evidence>
<dbReference type="EC" id="4.1.1.17" evidence="7"/>
<dbReference type="CDD" id="cd00622">
    <property type="entry name" value="PLPDE_III_ODC"/>
    <property type="match status" value="1"/>
</dbReference>
<comment type="cofactor">
    <cofactor evidence="1">
        <name>pyridoxal 5'-phosphate</name>
        <dbReference type="ChEBI" id="CHEBI:597326"/>
    </cofactor>
</comment>
<dbReference type="PANTHER" id="PTHR11482">
    <property type="entry name" value="ARGININE/DIAMINOPIMELATE/ORNITHINE DECARBOXYLASE"/>
    <property type="match status" value="1"/>
</dbReference>
<dbReference type="Proteomes" id="UP001156398">
    <property type="component" value="Unassembled WGS sequence"/>
</dbReference>
<dbReference type="Pfam" id="PF02784">
    <property type="entry name" value="Orn_Arg_deC_N"/>
    <property type="match status" value="1"/>
</dbReference>
<dbReference type="PRINTS" id="PR01179">
    <property type="entry name" value="ODADCRBXLASE"/>
</dbReference>
<dbReference type="PANTHER" id="PTHR11482:SF6">
    <property type="entry name" value="ORNITHINE DECARBOXYLASE 1-RELATED"/>
    <property type="match status" value="1"/>
</dbReference>
<evidence type="ECO:0000256" key="5">
    <source>
        <dbReference type="ARBA" id="ARBA00023239"/>
    </source>
</evidence>
<name>A0ABT6VX21_9ACTN</name>
<protein>
    <recommendedName>
        <fullName evidence="7">ornithine decarboxylase</fullName>
        <ecNumber evidence="7">4.1.1.17</ecNumber>
    </recommendedName>
</protein>
<dbReference type="InterPro" id="IPR002433">
    <property type="entry name" value="Orn_de-COase"/>
</dbReference>